<evidence type="ECO:0000313" key="1">
    <source>
        <dbReference type="EMBL" id="KEH42915.1"/>
    </source>
</evidence>
<evidence type="ECO:0000313" key="2">
    <source>
        <dbReference type="EnsemblPlants" id="KEH42915"/>
    </source>
</evidence>
<accession>A0A072VXY5</accession>
<dbReference type="AlphaFoldDB" id="A0A072VXY5"/>
<dbReference type="EnsemblPlants" id="KEH42915">
    <property type="protein sequence ID" value="KEH42915"/>
    <property type="gene ID" value="MTR_1g078010"/>
</dbReference>
<protein>
    <submittedName>
        <fullName evidence="1 2">Uncharacterized protein</fullName>
    </submittedName>
</protein>
<keyword evidence="3" id="KW-1185">Reference proteome</keyword>
<dbReference type="Proteomes" id="UP000002051">
    <property type="component" value="Unassembled WGS sequence"/>
</dbReference>
<sequence length="61" mass="6840">MGYMTFSMQIILLGEGGPFSTVEDDSILPFYAINLGVVSLFTDSPFTFLAMFPSDVIYRFE</sequence>
<dbReference type="HOGENOM" id="CLU_2999466_0_0_1"/>
<proteinExistence type="predicted"/>
<reference evidence="1 3" key="1">
    <citation type="journal article" date="2011" name="Nature">
        <title>The Medicago genome provides insight into the evolution of rhizobial symbioses.</title>
        <authorList>
            <person name="Young N.D."/>
            <person name="Debelle F."/>
            <person name="Oldroyd G.E."/>
            <person name="Geurts R."/>
            <person name="Cannon S.B."/>
            <person name="Udvardi M.K."/>
            <person name="Benedito V.A."/>
            <person name="Mayer K.F."/>
            <person name="Gouzy J."/>
            <person name="Schoof H."/>
            <person name="Van de Peer Y."/>
            <person name="Proost S."/>
            <person name="Cook D.R."/>
            <person name="Meyers B.C."/>
            <person name="Spannagl M."/>
            <person name="Cheung F."/>
            <person name="De Mita S."/>
            <person name="Krishnakumar V."/>
            <person name="Gundlach H."/>
            <person name="Zhou S."/>
            <person name="Mudge J."/>
            <person name="Bharti A.K."/>
            <person name="Murray J.D."/>
            <person name="Naoumkina M.A."/>
            <person name="Rosen B."/>
            <person name="Silverstein K.A."/>
            <person name="Tang H."/>
            <person name="Rombauts S."/>
            <person name="Zhao P.X."/>
            <person name="Zhou P."/>
            <person name="Barbe V."/>
            <person name="Bardou P."/>
            <person name="Bechner M."/>
            <person name="Bellec A."/>
            <person name="Berger A."/>
            <person name="Berges H."/>
            <person name="Bidwell S."/>
            <person name="Bisseling T."/>
            <person name="Choisne N."/>
            <person name="Couloux A."/>
            <person name="Denny R."/>
            <person name="Deshpande S."/>
            <person name="Dai X."/>
            <person name="Doyle J.J."/>
            <person name="Dudez A.M."/>
            <person name="Farmer A.D."/>
            <person name="Fouteau S."/>
            <person name="Franken C."/>
            <person name="Gibelin C."/>
            <person name="Gish J."/>
            <person name="Goldstein S."/>
            <person name="Gonzalez A.J."/>
            <person name="Green P.J."/>
            <person name="Hallab A."/>
            <person name="Hartog M."/>
            <person name="Hua A."/>
            <person name="Humphray S.J."/>
            <person name="Jeong D.H."/>
            <person name="Jing Y."/>
            <person name="Jocker A."/>
            <person name="Kenton S.M."/>
            <person name="Kim D.J."/>
            <person name="Klee K."/>
            <person name="Lai H."/>
            <person name="Lang C."/>
            <person name="Lin S."/>
            <person name="Macmil S.L."/>
            <person name="Magdelenat G."/>
            <person name="Matthews L."/>
            <person name="McCorrison J."/>
            <person name="Monaghan E.L."/>
            <person name="Mun J.H."/>
            <person name="Najar F.Z."/>
            <person name="Nicholson C."/>
            <person name="Noirot C."/>
            <person name="O'Bleness M."/>
            <person name="Paule C.R."/>
            <person name="Poulain J."/>
            <person name="Prion F."/>
            <person name="Qin B."/>
            <person name="Qu C."/>
            <person name="Retzel E.F."/>
            <person name="Riddle C."/>
            <person name="Sallet E."/>
            <person name="Samain S."/>
            <person name="Samson N."/>
            <person name="Sanders I."/>
            <person name="Saurat O."/>
            <person name="Scarpelli C."/>
            <person name="Schiex T."/>
            <person name="Segurens B."/>
            <person name="Severin A.J."/>
            <person name="Sherrier D.J."/>
            <person name="Shi R."/>
            <person name="Sims S."/>
            <person name="Singer S.R."/>
            <person name="Sinharoy S."/>
            <person name="Sterck L."/>
            <person name="Viollet A."/>
            <person name="Wang B.B."/>
            <person name="Wang K."/>
            <person name="Wang M."/>
            <person name="Wang X."/>
            <person name="Warfsmann J."/>
            <person name="Weissenbach J."/>
            <person name="White D.D."/>
            <person name="White J.D."/>
            <person name="Wiley G.B."/>
            <person name="Wincker P."/>
            <person name="Xing Y."/>
            <person name="Yang L."/>
            <person name="Yao Z."/>
            <person name="Ying F."/>
            <person name="Zhai J."/>
            <person name="Zhou L."/>
            <person name="Zuber A."/>
            <person name="Denarie J."/>
            <person name="Dixon R.A."/>
            <person name="May G.D."/>
            <person name="Schwartz D.C."/>
            <person name="Rogers J."/>
            <person name="Quetier F."/>
            <person name="Town C.D."/>
            <person name="Roe B.A."/>
        </authorList>
    </citation>
    <scope>NUCLEOTIDE SEQUENCE [LARGE SCALE GENOMIC DNA]</scope>
    <source>
        <strain evidence="1">A17</strain>
        <strain evidence="2 3">cv. Jemalong A17</strain>
    </source>
</reference>
<evidence type="ECO:0000313" key="3">
    <source>
        <dbReference type="Proteomes" id="UP000002051"/>
    </source>
</evidence>
<dbReference type="EMBL" id="CM001217">
    <property type="protein sequence ID" value="KEH42915.1"/>
    <property type="molecule type" value="Genomic_DNA"/>
</dbReference>
<reference evidence="2" key="3">
    <citation type="submission" date="2015-04" db="UniProtKB">
        <authorList>
            <consortium name="EnsemblPlants"/>
        </authorList>
    </citation>
    <scope>IDENTIFICATION</scope>
    <source>
        <strain evidence="2">cv. Jemalong A17</strain>
    </source>
</reference>
<organism evidence="1 3">
    <name type="scientific">Medicago truncatula</name>
    <name type="common">Barrel medic</name>
    <name type="synonym">Medicago tribuloides</name>
    <dbReference type="NCBI Taxonomy" id="3880"/>
    <lineage>
        <taxon>Eukaryota</taxon>
        <taxon>Viridiplantae</taxon>
        <taxon>Streptophyta</taxon>
        <taxon>Embryophyta</taxon>
        <taxon>Tracheophyta</taxon>
        <taxon>Spermatophyta</taxon>
        <taxon>Magnoliopsida</taxon>
        <taxon>eudicotyledons</taxon>
        <taxon>Gunneridae</taxon>
        <taxon>Pentapetalae</taxon>
        <taxon>rosids</taxon>
        <taxon>fabids</taxon>
        <taxon>Fabales</taxon>
        <taxon>Fabaceae</taxon>
        <taxon>Papilionoideae</taxon>
        <taxon>50 kb inversion clade</taxon>
        <taxon>NPAAA clade</taxon>
        <taxon>Hologalegina</taxon>
        <taxon>IRL clade</taxon>
        <taxon>Trifolieae</taxon>
        <taxon>Medicago</taxon>
    </lineage>
</organism>
<name>A0A072VXY5_MEDTR</name>
<gene>
    <name evidence="1" type="ordered locus">MTR_1g078010</name>
</gene>
<reference evidence="1 3" key="2">
    <citation type="journal article" date="2014" name="BMC Genomics">
        <title>An improved genome release (version Mt4.0) for the model legume Medicago truncatula.</title>
        <authorList>
            <person name="Tang H."/>
            <person name="Krishnakumar V."/>
            <person name="Bidwell S."/>
            <person name="Rosen B."/>
            <person name="Chan A."/>
            <person name="Zhou S."/>
            <person name="Gentzbittel L."/>
            <person name="Childs K.L."/>
            <person name="Yandell M."/>
            <person name="Gundlach H."/>
            <person name="Mayer K.F."/>
            <person name="Schwartz D.C."/>
            <person name="Town C.D."/>
        </authorList>
    </citation>
    <scope>GENOME REANNOTATION</scope>
    <source>
        <strain evidence="1">A17</strain>
        <strain evidence="2 3">cv. Jemalong A17</strain>
    </source>
</reference>